<evidence type="ECO:0000313" key="2">
    <source>
        <dbReference type="Proteomes" id="UP001162992"/>
    </source>
</evidence>
<dbReference type="Proteomes" id="UP001162992">
    <property type="component" value="Chromosome 20"/>
</dbReference>
<sequence>MNNASTNQACSACKFQRRRCSADCPLIRYFPAEQNQRFVNCKRLFGVSNMIRFLKDADPADKDDTMKSLIYEADARERDPVHGCLGIVNRLKEKVAKLGEELHAARGQLYILEQQHATCTLYQQHLAQCLTPACVPGPPQLPPHMMPFQYVHPNVPFNLDAGLEYELRPIVYEQRQDFVNLSRQTYEPTLFNR</sequence>
<evidence type="ECO:0000313" key="1">
    <source>
        <dbReference type="EMBL" id="KAJ7519651.1"/>
    </source>
</evidence>
<name>A0ACC2AQ70_DIPCM</name>
<keyword evidence="2" id="KW-1185">Reference proteome</keyword>
<accession>A0ACC2AQ70</accession>
<reference evidence="2" key="1">
    <citation type="journal article" date="2024" name="Proc. Natl. Acad. Sci. U.S.A.">
        <title>Extraordinary preservation of gene collinearity over three hundred million years revealed in homosporous lycophytes.</title>
        <authorList>
            <person name="Li C."/>
            <person name="Wickell D."/>
            <person name="Kuo L.Y."/>
            <person name="Chen X."/>
            <person name="Nie B."/>
            <person name="Liao X."/>
            <person name="Peng D."/>
            <person name="Ji J."/>
            <person name="Jenkins J."/>
            <person name="Williams M."/>
            <person name="Shu S."/>
            <person name="Plott C."/>
            <person name="Barry K."/>
            <person name="Rajasekar S."/>
            <person name="Grimwood J."/>
            <person name="Han X."/>
            <person name="Sun S."/>
            <person name="Hou Z."/>
            <person name="He W."/>
            <person name="Dai G."/>
            <person name="Sun C."/>
            <person name="Schmutz J."/>
            <person name="Leebens-Mack J.H."/>
            <person name="Li F.W."/>
            <person name="Wang L."/>
        </authorList>
    </citation>
    <scope>NUCLEOTIDE SEQUENCE [LARGE SCALE GENOMIC DNA]</scope>
    <source>
        <strain evidence="2">cv. PW_Plant_1</strain>
    </source>
</reference>
<comment type="caution">
    <text evidence="1">The sequence shown here is derived from an EMBL/GenBank/DDBJ whole genome shotgun (WGS) entry which is preliminary data.</text>
</comment>
<proteinExistence type="predicted"/>
<protein>
    <submittedName>
        <fullName evidence="1">Uncharacterized protein</fullName>
    </submittedName>
</protein>
<organism evidence="1 2">
    <name type="scientific">Diphasiastrum complanatum</name>
    <name type="common">Issler's clubmoss</name>
    <name type="synonym">Lycopodium complanatum</name>
    <dbReference type="NCBI Taxonomy" id="34168"/>
    <lineage>
        <taxon>Eukaryota</taxon>
        <taxon>Viridiplantae</taxon>
        <taxon>Streptophyta</taxon>
        <taxon>Embryophyta</taxon>
        <taxon>Tracheophyta</taxon>
        <taxon>Lycopodiopsida</taxon>
        <taxon>Lycopodiales</taxon>
        <taxon>Lycopodiaceae</taxon>
        <taxon>Lycopodioideae</taxon>
        <taxon>Diphasiastrum</taxon>
    </lineage>
</organism>
<dbReference type="EMBL" id="CM055111">
    <property type="protein sequence ID" value="KAJ7519651.1"/>
    <property type="molecule type" value="Genomic_DNA"/>
</dbReference>
<gene>
    <name evidence="1" type="ORF">O6H91_20G048600</name>
</gene>